<evidence type="ECO:0000259" key="3">
    <source>
        <dbReference type="PROSITE" id="PS50222"/>
    </source>
</evidence>
<dbReference type="SMART" id="SM00248">
    <property type="entry name" value="ANK"/>
    <property type="match status" value="12"/>
</dbReference>
<dbReference type="SUPFAM" id="SSF47473">
    <property type="entry name" value="EF-hand"/>
    <property type="match status" value="1"/>
</dbReference>
<dbReference type="Gene3D" id="1.10.238.10">
    <property type="entry name" value="EF-hand"/>
    <property type="match status" value="1"/>
</dbReference>
<reference evidence="4" key="1">
    <citation type="submission" date="2019-07" db="EMBL/GenBank/DDBJ databases">
        <title>Annotation for the trematode Paragonimus miyazaki's.</title>
        <authorList>
            <person name="Choi Y.-J."/>
        </authorList>
    </citation>
    <scope>NUCLEOTIDE SEQUENCE</scope>
    <source>
        <strain evidence="4">Japan</strain>
    </source>
</reference>
<dbReference type="InterPro" id="IPR011992">
    <property type="entry name" value="EF-hand-dom_pair"/>
</dbReference>
<evidence type="ECO:0000256" key="2">
    <source>
        <dbReference type="SAM" id="MobiDB-lite"/>
    </source>
</evidence>
<keyword evidence="5" id="KW-1185">Reference proteome</keyword>
<evidence type="ECO:0000313" key="4">
    <source>
        <dbReference type="EMBL" id="KAF7232752.1"/>
    </source>
</evidence>
<proteinExistence type="predicted"/>
<dbReference type="PROSITE" id="PS50222">
    <property type="entry name" value="EF_HAND_2"/>
    <property type="match status" value="1"/>
</dbReference>
<dbReference type="AlphaFoldDB" id="A0A8S9YA18"/>
<dbReference type="Gene3D" id="1.25.40.20">
    <property type="entry name" value="Ankyrin repeat-containing domain"/>
    <property type="match status" value="3"/>
</dbReference>
<feature type="compositionally biased region" description="Low complexity" evidence="2">
    <location>
        <begin position="385"/>
        <end position="399"/>
    </location>
</feature>
<dbReference type="OrthoDB" id="539213at2759"/>
<dbReference type="GO" id="GO:0005509">
    <property type="term" value="F:calcium ion binding"/>
    <property type="evidence" value="ECO:0007669"/>
    <property type="project" value="InterPro"/>
</dbReference>
<dbReference type="PROSITE" id="PS50088">
    <property type="entry name" value="ANK_REPEAT"/>
    <property type="match status" value="6"/>
</dbReference>
<feature type="region of interest" description="Disordered" evidence="2">
    <location>
        <begin position="729"/>
        <end position="773"/>
    </location>
</feature>
<dbReference type="Proteomes" id="UP000822476">
    <property type="component" value="Unassembled WGS sequence"/>
</dbReference>
<feature type="repeat" description="ANK" evidence="1">
    <location>
        <begin position="80"/>
        <end position="112"/>
    </location>
</feature>
<name>A0A8S9YA18_9TREM</name>
<dbReference type="PANTHER" id="PTHR24127">
    <property type="entry name" value="ANKYRIN REPEAT AND EF-HAND DOMAIN-CONTAINING PROTEIN 1"/>
    <property type="match status" value="1"/>
</dbReference>
<feature type="repeat" description="ANK" evidence="1">
    <location>
        <begin position="47"/>
        <end position="79"/>
    </location>
</feature>
<evidence type="ECO:0000313" key="5">
    <source>
        <dbReference type="Proteomes" id="UP000822476"/>
    </source>
</evidence>
<dbReference type="EMBL" id="JTDE01021573">
    <property type="protein sequence ID" value="KAF7232752.1"/>
    <property type="molecule type" value="Genomic_DNA"/>
</dbReference>
<keyword evidence="1" id="KW-0040">ANK repeat</keyword>
<feature type="repeat" description="ANK" evidence="1">
    <location>
        <begin position="665"/>
        <end position="697"/>
    </location>
</feature>
<dbReference type="Pfam" id="PF12796">
    <property type="entry name" value="Ank_2"/>
    <property type="match status" value="3"/>
</dbReference>
<feature type="compositionally biased region" description="Basic residues" evidence="2">
    <location>
        <begin position="734"/>
        <end position="744"/>
    </location>
</feature>
<feature type="region of interest" description="Disordered" evidence="2">
    <location>
        <begin position="360"/>
        <end position="420"/>
    </location>
</feature>
<dbReference type="PRINTS" id="PR01415">
    <property type="entry name" value="ANKYRIN"/>
</dbReference>
<dbReference type="InterPro" id="IPR002110">
    <property type="entry name" value="Ankyrin_rpt"/>
</dbReference>
<accession>A0A8S9YA18</accession>
<dbReference type="InterPro" id="IPR036770">
    <property type="entry name" value="Ankyrin_rpt-contain_sf"/>
</dbReference>
<comment type="caution">
    <text evidence="4">The sequence shown here is derived from an EMBL/GenBank/DDBJ whole genome shotgun (WGS) entry which is preliminary data.</text>
</comment>
<feature type="repeat" description="ANK" evidence="1">
    <location>
        <begin position="599"/>
        <end position="631"/>
    </location>
</feature>
<dbReference type="SUPFAM" id="SSF48403">
    <property type="entry name" value="Ankyrin repeat"/>
    <property type="match status" value="2"/>
</dbReference>
<dbReference type="InterPro" id="IPR002048">
    <property type="entry name" value="EF_hand_dom"/>
</dbReference>
<dbReference type="PANTHER" id="PTHR24127:SF1">
    <property type="entry name" value="ANKYRIN REPEAT AND EF-HAND DOMAIN-CONTAINING PROTEIN 1"/>
    <property type="match status" value="1"/>
</dbReference>
<feature type="repeat" description="ANK" evidence="1">
    <location>
        <begin position="632"/>
        <end position="664"/>
    </location>
</feature>
<feature type="repeat" description="ANK" evidence="1">
    <location>
        <begin position="217"/>
        <end position="249"/>
    </location>
</feature>
<organism evidence="4 5">
    <name type="scientific">Paragonimus skrjabini miyazakii</name>
    <dbReference type="NCBI Taxonomy" id="59628"/>
    <lineage>
        <taxon>Eukaryota</taxon>
        <taxon>Metazoa</taxon>
        <taxon>Spiralia</taxon>
        <taxon>Lophotrochozoa</taxon>
        <taxon>Platyhelminthes</taxon>
        <taxon>Trematoda</taxon>
        <taxon>Digenea</taxon>
        <taxon>Plagiorchiida</taxon>
        <taxon>Troglotremata</taxon>
        <taxon>Troglotrematidae</taxon>
        <taxon>Paragonimus</taxon>
    </lineage>
</organism>
<gene>
    <name evidence="4" type="ORF">EG68_08419</name>
</gene>
<feature type="domain" description="EF-hand" evidence="3">
    <location>
        <begin position="444"/>
        <end position="479"/>
    </location>
</feature>
<dbReference type="InterPro" id="IPR052801">
    <property type="entry name" value="Ankyrin-EF-hand"/>
</dbReference>
<dbReference type="PROSITE" id="PS50297">
    <property type="entry name" value="ANK_REP_REGION"/>
    <property type="match status" value="6"/>
</dbReference>
<evidence type="ECO:0000256" key="1">
    <source>
        <dbReference type="PROSITE-ProRule" id="PRU00023"/>
    </source>
</evidence>
<sequence>MPIANSRLERIQLKKLLQCAINGDIQQIEKHVKYGVPNLINYNDPDDGITPLTATVKQNDLKTLKHLLKLGANTDIVDFEGKTALMRAAEDGKLNIFQALMSAGANRNISDLEGKSVLFHCIFPSERHFQCLKLLMDKQVDVNKEDNSKEVALHVACKKSKEHEIFILELLNNGADPNKPSKSGRTPLLEICASGSLKALVHAVTTRAGNITITDNRGRTPVHEAAKNGHLEILVALYGFGAVLDVCDQNGVNPLHLAATNNEMCCKYLGQRGCNPKAKDKDGNLPRNVATDAGQKACVKELRKLERTLGKPQKNTEAWALCLYDWAISNTPRLRDRFTRLGQYLAMEMEEQARQNELALQPTDEDTNGVNKEPITAVTNRTDLTSFRSTSEKSTSSSKTSRKHKSPDKSGPIPNDLISTDLPPITKLPYDDFYNVLQVLSAPLDEENLNRLIKLHEKNGDGCIEWEEFLTGKKYINKAYLMSAFAGKKEKKKKGGKGGKGKKMKIPMDICILPKESILRRADGGPPIMFIPRQMPHTDPSRFNTDSQPTHLLQDDSAWYLNAPRRQYISFHAAAKHNDLPSIRLALSEGYHIDTRDKFYKTPLMVAAHHGNLDSAIALIKLGADVNAKDNFHWTPLHHAAHSGMIDLVELLLHNGATIESKAMNGGTPLFRAIECSRLNVVDYLMAQGAKVMAENSKGENPYDVALAWADPRVIEHVHDKWELAQELAERNKKQGSSKGKRPVAAKSSISVKGPNNLKDTLAPPTKLPGSRSKATHLLDDISDMLARSRPLDIAIAANDLRICPRYRWLPILSRTERLARLAEARERYGWDHGLPGVPPHLFDQHLADKLANVEAEAG</sequence>
<protein>
    <recommendedName>
        <fullName evidence="3">EF-hand domain-containing protein</fullName>
    </recommendedName>
</protein>